<dbReference type="InterPro" id="IPR029062">
    <property type="entry name" value="Class_I_gatase-like"/>
</dbReference>
<reference evidence="1" key="1">
    <citation type="journal article" date="2014" name="Front. Microbiol.">
        <title>High frequency of phylogenetically diverse reductive dehalogenase-homologous genes in deep subseafloor sedimentary metagenomes.</title>
        <authorList>
            <person name="Kawai M."/>
            <person name="Futagami T."/>
            <person name="Toyoda A."/>
            <person name="Takaki Y."/>
            <person name="Nishi S."/>
            <person name="Hori S."/>
            <person name="Arai W."/>
            <person name="Tsubouchi T."/>
            <person name="Morono Y."/>
            <person name="Uchiyama I."/>
            <person name="Ito T."/>
            <person name="Fujiyama A."/>
            <person name="Inagaki F."/>
            <person name="Takami H."/>
        </authorList>
    </citation>
    <scope>NUCLEOTIDE SEQUENCE</scope>
    <source>
        <strain evidence="1">Expedition CK06-06</strain>
    </source>
</reference>
<feature type="non-terminal residue" evidence="1">
    <location>
        <position position="1"/>
    </location>
</feature>
<comment type="caution">
    <text evidence="1">The sequence shown here is derived from an EMBL/GenBank/DDBJ whole genome shotgun (WGS) entry which is preliminary data.</text>
</comment>
<dbReference type="EMBL" id="BARU01033940">
    <property type="protein sequence ID" value="GAH73192.1"/>
    <property type="molecule type" value="Genomic_DNA"/>
</dbReference>
<accession>X1HUP5</accession>
<dbReference type="AlphaFoldDB" id="X1HUP5"/>
<sequence length="58" mass="6821">HPFMLATQFHPEFLSRPNRPHPLFLAFLDAVRKQAGARMDRVNSFELVEEILEQKSQE</sequence>
<evidence type="ECO:0000313" key="1">
    <source>
        <dbReference type="EMBL" id="GAH73192.1"/>
    </source>
</evidence>
<gene>
    <name evidence="1" type="ORF">S03H2_53330</name>
</gene>
<dbReference type="SUPFAM" id="SSF52317">
    <property type="entry name" value="Class I glutamine amidotransferase-like"/>
    <property type="match status" value="1"/>
</dbReference>
<protein>
    <submittedName>
        <fullName evidence="1">Uncharacterized protein</fullName>
    </submittedName>
</protein>
<dbReference type="Gene3D" id="3.40.50.880">
    <property type="match status" value="1"/>
</dbReference>
<proteinExistence type="predicted"/>
<organism evidence="1">
    <name type="scientific">marine sediment metagenome</name>
    <dbReference type="NCBI Taxonomy" id="412755"/>
    <lineage>
        <taxon>unclassified sequences</taxon>
        <taxon>metagenomes</taxon>
        <taxon>ecological metagenomes</taxon>
    </lineage>
</organism>
<dbReference type="PROSITE" id="PS51273">
    <property type="entry name" value="GATASE_TYPE_1"/>
    <property type="match status" value="1"/>
</dbReference>
<name>X1HUP5_9ZZZZ</name>